<comment type="subcellular location">
    <subcellularLocation>
        <location evidence="7">Cytoplasm</location>
    </subcellularLocation>
</comment>
<dbReference type="SUPFAM" id="SSF47781">
    <property type="entry name" value="RuvA domain 2-like"/>
    <property type="match status" value="1"/>
</dbReference>
<feature type="domain" description="UvrC family homology region profile" evidence="11">
    <location>
        <begin position="262"/>
        <end position="511"/>
    </location>
</feature>
<evidence type="ECO:0000256" key="3">
    <source>
        <dbReference type="ARBA" id="ARBA00022769"/>
    </source>
</evidence>
<organism evidence="12 13">
    <name type="scientific">Alitiscatomonas aceti</name>
    <dbReference type="NCBI Taxonomy" id="2981724"/>
    <lineage>
        <taxon>Bacteria</taxon>
        <taxon>Bacillati</taxon>
        <taxon>Bacillota</taxon>
        <taxon>Clostridia</taxon>
        <taxon>Lachnospirales</taxon>
        <taxon>Lachnospiraceae</taxon>
        <taxon>Alitiscatomonas</taxon>
    </lineage>
</organism>
<feature type="domain" description="UVR" evidence="9">
    <location>
        <begin position="211"/>
        <end position="246"/>
    </location>
</feature>
<dbReference type="EMBL" id="JAOQJF010000013">
    <property type="protein sequence ID" value="MCU6799892.1"/>
    <property type="molecule type" value="Genomic_DNA"/>
</dbReference>
<keyword evidence="3 7" id="KW-0228">DNA excision</keyword>
<dbReference type="InterPro" id="IPR036876">
    <property type="entry name" value="UVR_dom_sf"/>
</dbReference>
<dbReference type="Gene3D" id="3.30.420.340">
    <property type="entry name" value="UvrC, RNAse H endonuclease domain"/>
    <property type="match status" value="1"/>
</dbReference>
<keyword evidence="5 7" id="KW-0234">DNA repair</keyword>
<comment type="similarity">
    <text evidence="7">Belongs to the UvrC family.</text>
</comment>
<dbReference type="InterPro" id="IPR000305">
    <property type="entry name" value="GIY-YIG_endonuc"/>
</dbReference>
<evidence type="ECO:0000259" key="10">
    <source>
        <dbReference type="PROSITE" id="PS50164"/>
    </source>
</evidence>
<dbReference type="InterPro" id="IPR038476">
    <property type="entry name" value="UvrC_RNase_H_dom_sf"/>
</dbReference>
<dbReference type="NCBIfam" id="TIGR00194">
    <property type="entry name" value="uvrC"/>
    <property type="match status" value="1"/>
</dbReference>
<dbReference type="Proteomes" id="UP001652395">
    <property type="component" value="Unassembled WGS sequence"/>
</dbReference>
<evidence type="ECO:0000256" key="5">
    <source>
        <dbReference type="ARBA" id="ARBA00023204"/>
    </source>
</evidence>
<dbReference type="InterPro" id="IPR001162">
    <property type="entry name" value="UvrC_RNase_H_dom"/>
</dbReference>
<dbReference type="RefSeq" id="WP_158358576.1">
    <property type="nucleotide sequence ID" value="NZ_JAOQJF010000013.1"/>
</dbReference>
<evidence type="ECO:0000256" key="1">
    <source>
        <dbReference type="ARBA" id="ARBA00022490"/>
    </source>
</evidence>
<evidence type="ECO:0000256" key="2">
    <source>
        <dbReference type="ARBA" id="ARBA00022763"/>
    </source>
</evidence>
<comment type="subunit">
    <text evidence="7">Interacts with UvrB in an incision complex.</text>
</comment>
<dbReference type="PROSITE" id="PS50164">
    <property type="entry name" value="GIY_YIG"/>
    <property type="match status" value="1"/>
</dbReference>
<keyword evidence="13" id="KW-1185">Reference proteome</keyword>
<dbReference type="InterPro" id="IPR050066">
    <property type="entry name" value="UvrABC_protein_C"/>
</dbReference>
<dbReference type="SUPFAM" id="SSF82771">
    <property type="entry name" value="GIY-YIG endonuclease"/>
    <property type="match status" value="1"/>
</dbReference>
<sequence>MTEKDENGFNIEEELKKLPASPGVYIMHDRHDEIIYVGKAISLKNRVRQYFQESRSKTAKIEKMVSRIARFEYIITDSELEALVLECNLIKEHRPRYNTMLKDDKTYPYIKVTMDEAFPRVLFSRTMKKDKCRYFGPYTSAGAVKDTIDLIHKLWKLRTCTRRLPQDIGKERPCLNYHIKQCQAPCQGYISQEEYGKAVAQTLDFLNGKYEPVLSMLEEKMMQASDEMDFETAIEYRELLNSVKQVAQKQKITSQSMEDRDIIAMARDSEDAVVQVFFVRDGKLIGREHFHVSASTAGDDSQIIGSFIKQFYAGTPFIPREVWVQQEFEEMGLVGQWLTKRRGQNVKFVIPKKGQKERLVELAAKNALLVLSQDKEKIKREELKTIGAMNQVGEWLGLSGVKRIEAFDISNISGFESVGSMVVYEDGRPRRNDYRKFKIKTVQGPNDYASMEEVLTRRFEHGLSEREELMAMETADGDPGNMERFGSFTRFPDLIMMDGGRGQVNVALKVLERLGLSIPVCGMVKDDNHRTRGLYYQNVEIPIDRYSEGFKLITRIQDEAHRFAIEYHRSLRSQGQVRSVLDDIEGIGPARRKALMRRFKSLEAIRDASLEELSFTEGMNRRAAESVYGFFHGEPEGKGSGPESPGMNRQEGE</sequence>
<dbReference type="Pfam" id="PF01541">
    <property type="entry name" value="GIY-YIG"/>
    <property type="match status" value="1"/>
</dbReference>
<evidence type="ECO:0000256" key="6">
    <source>
        <dbReference type="ARBA" id="ARBA00023236"/>
    </source>
</evidence>
<evidence type="ECO:0000259" key="9">
    <source>
        <dbReference type="PROSITE" id="PS50151"/>
    </source>
</evidence>
<dbReference type="HAMAP" id="MF_00203">
    <property type="entry name" value="UvrC"/>
    <property type="match status" value="1"/>
</dbReference>
<dbReference type="Gene3D" id="1.10.150.20">
    <property type="entry name" value="5' to 3' exonuclease, C-terminal subdomain"/>
    <property type="match status" value="1"/>
</dbReference>
<name>A0ABT2UZ47_9FIRM</name>
<accession>A0ABT2UZ47</accession>
<dbReference type="InterPro" id="IPR010994">
    <property type="entry name" value="RuvA_2-like"/>
</dbReference>
<comment type="function">
    <text evidence="7">The UvrABC repair system catalyzes the recognition and processing of DNA lesions. UvrC both incises the 5' and 3' sides of the lesion. The N-terminal half is responsible for the 3' incision and the C-terminal half is responsible for the 5' incision.</text>
</comment>
<keyword evidence="6 7" id="KW-0742">SOS response</keyword>
<dbReference type="NCBIfam" id="NF001824">
    <property type="entry name" value="PRK00558.1-5"/>
    <property type="match status" value="1"/>
</dbReference>
<keyword evidence="2 7" id="KW-0227">DNA damage</keyword>
<protein>
    <recommendedName>
        <fullName evidence="7">UvrABC system protein C</fullName>
        <shortName evidence="7">Protein UvrC</shortName>
    </recommendedName>
    <alternativeName>
        <fullName evidence="7">Excinuclease ABC subunit C</fullName>
    </alternativeName>
</protein>
<feature type="domain" description="GIY-YIG" evidence="10">
    <location>
        <begin position="20"/>
        <end position="99"/>
    </location>
</feature>
<dbReference type="Pfam" id="PF14520">
    <property type="entry name" value="HHH_5"/>
    <property type="match status" value="1"/>
</dbReference>
<evidence type="ECO:0000313" key="13">
    <source>
        <dbReference type="Proteomes" id="UP001652395"/>
    </source>
</evidence>
<dbReference type="InterPro" id="IPR001943">
    <property type="entry name" value="UVR_dom"/>
</dbReference>
<dbReference type="SUPFAM" id="SSF46600">
    <property type="entry name" value="C-terminal UvrC-binding domain of UvrB"/>
    <property type="match status" value="1"/>
</dbReference>
<dbReference type="Gene3D" id="3.40.1440.10">
    <property type="entry name" value="GIY-YIG endonuclease"/>
    <property type="match status" value="1"/>
</dbReference>
<evidence type="ECO:0000256" key="4">
    <source>
        <dbReference type="ARBA" id="ARBA00022881"/>
    </source>
</evidence>
<dbReference type="PANTHER" id="PTHR30562">
    <property type="entry name" value="UVRC/OXIDOREDUCTASE"/>
    <property type="match status" value="1"/>
</dbReference>
<dbReference type="CDD" id="cd10434">
    <property type="entry name" value="GIY-YIG_UvrC_Cho"/>
    <property type="match status" value="1"/>
</dbReference>
<dbReference type="Pfam" id="PF02151">
    <property type="entry name" value="UVR"/>
    <property type="match status" value="1"/>
</dbReference>
<comment type="caution">
    <text evidence="12">The sequence shown here is derived from an EMBL/GenBank/DDBJ whole genome shotgun (WGS) entry which is preliminary data.</text>
</comment>
<proteinExistence type="inferred from homology"/>
<dbReference type="InterPro" id="IPR047296">
    <property type="entry name" value="GIY-YIG_UvrC_Cho"/>
</dbReference>
<dbReference type="PROSITE" id="PS50151">
    <property type="entry name" value="UVR"/>
    <property type="match status" value="1"/>
</dbReference>
<evidence type="ECO:0000256" key="7">
    <source>
        <dbReference type="HAMAP-Rule" id="MF_00203"/>
    </source>
</evidence>
<dbReference type="Pfam" id="PF22920">
    <property type="entry name" value="UvrC_RNaseH"/>
    <property type="match status" value="1"/>
</dbReference>
<dbReference type="PROSITE" id="PS50165">
    <property type="entry name" value="UVRC"/>
    <property type="match status" value="1"/>
</dbReference>
<dbReference type="PANTHER" id="PTHR30562:SF1">
    <property type="entry name" value="UVRABC SYSTEM PROTEIN C"/>
    <property type="match status" value="1"/>
</dbReference>
<reference evidence="12 13" key="1">
    <citation type="journal article" date="2021" name="ISME Commun">
        <title>Automated analysis of genomic sequences facilitates high-throughput and comprehensive description of bacteria.</title>
        <authorList>
            <person name="Hitch T.C.A."/>
        </authorList>
    </citation>
    <scope>NUCLEOTIDE SEQUENCE [LARGE SCALE GENOMIC DNA]</scope>
    <source>
        <strain evidence="13">f_CCE</strain>
    </source>
</reference>
<evidence type="ECO:0000259" key="11">
    <source>
        <dbReference type="PROSITE" id="PS50165"/>
    </source>
</evidence>
<keyword evidence="4 7" id="KW-0267">Excision nuclease</keyword>
<evidence type="ECO:0000256" key="8">
    <source>
        <dbReference type="SAM" id="MobiDB-lite"/>
    </source>
</evidence>
<feature type="region of interest" description="Disordered" evidence="8">
    <location>
        <begin position="631"/>
        <end position="653"/>
    </location>
</feature>
<dbReference type="SMART" id="SM00465">
    <property type="entry name" value="GIYc"/>
    <property type="match status" value="1"/>
</dbReference>
<dbReference type="InterPro" id="IPR004791">
    <property type="entry name" value="UvrC"/>
</dbReference>
<gene>
    <name evidence="7 12" type="primary">uvrC</name>
    <name evidence="12" type="ORF">OCV69_08075</name>
</gene>
<keyword evidence="1 7" id="KW-0963">Cytoplasm</keyword>
<evidence type="ECO:0000313" key="12">
    <source>
        <dbReference type="EMBL" id="MCU6799892.1"/>
    </source>
</evidence>
<dbReference type="InterPro" id="IPR035901">
    <property type="entry name" value="GIY-YIG_endonuc_sf"/>
</dbReference>
<dbReference type="Pfam" id="PF08459">
    <property type="entry name" value="UvrC_RNaseH_dom"/>
    <property type="match status" value="1"/>
</dbReference>